<feature type="compositionally biased region" description="Basic and acidic residues" evidence="1">
    <location>
        <begin position="1319"/>
        <end position="1330"/>
    </location>
</feature>
<feature type="compositionally biased region" description="Polar residues" evidence="1">
    <location>
        <begin position="884"/>
        <end position="894"/>
    </location>
</feature>
<proteinExistence type="predicted"/>
<feature type="compositionally biased region" description="Pro residues" evidence="1">
    <location>
        <begin position="641"/>
        <end position="667"/>
    </location>
</feature>
<feature type="region of interest" description="Disordered" evidence="1">
    <location>
        <begin position="950"/>
        <end position="1063"/>
    </location>
</feature>
<feature type="compositionally biased region" description="Basic and acidic residues" evidence="1">
    <location>
        <begin position="827"/>
        <end position="862"/>
    </location>
</feature>
<evidence type="ECO:0000313" key="2">
    <source>
        <dbReference type="EMBL" id="CAL7944731.1"/>
    </source>
</evidence>
<evidence type="ECO:0000313" key="3">
    <source>
        <dbReference type="Proteomes" id="UP001642520"/>
    </source>
</evidence>
<feature type="region of interest" description="Disordered" evidence="1">
    <location>
        <begin position="1088"/>
        <end position="1455"/>
    </location>
</feature>
<feature type="region of interest" description="Disordered" evidence="1">
    <location>
        <begin position="589"/>
        <end position="863"/>
    </location>
</feature>
<feature type="compositionally biased region" description="Polar residues" evidence="1">
    <location>
        <begin position="721"/>
        <end position="731"/>
    </location>
</feature>
<feature type="compositionally biased region" description="Polar residues" evidence="1">
    <location>
        <begin position="454"/>
        <end position="476"/>
    </location>
</feature>
<feature type="compositionally biased region" description="Polar residues" evidence="1">
    <location>
        <begin position="1297"/>
        <end position="1314"/>
    </location>
</feature>
<feature type="compositionally biased region" description="Polar residues" evidence="1">
    <location>
        <begin position="1230"/>
        <end position="1257"/>
    </location>
</feature>
<feature type="compositionally biased region" description="Basic and acidic residues" evidence="1">
    <location>
        <begin position="962"/>
        <end position="988"/>
    </location>
</feature>
<comment type="caution">
    <text evidence="2">The sequence shown here is derived from an EMBL/GenBank/DDBJ whole genome shotgun (WGS) entry which is preliminary data.</text>
</comment>
<feature type="compositionally biased region" description="Basic and acidic residues" evidence="1">
    <location>
        <begin position="810"/>
        <end position="819"/>
    </location>
</feature>
<feature type="compositionally biased region" description="Basic and acidic residues" evidence="1">
    <location>
        <begin position="1366"/>
        <end position="1390"/>
    </location>
</feature>
<feature type="compositionally biased region" description="Basic and acidic residues" evidence="1">
    <location>
        <begin position="758"/>
        <end position="767"/>
    </location>
</feature>
<feature type="compositionally biased region" description="Polar residues" evidence="1">
    <location>
        <begin position="1412"/>
        <end position="1426"/>
    </location>
</feature>
<sequence length="1477" mass="160954">MCEVQRPSSGTYYNEKNDLGKDSATLEVQVLHEIDGLTKKEPRSYAEMIASYNEIFYGTSSTSGVLGDRLSSAVIIGMCRSPFSTASPVSLKLKSSHRAIKSANICAANLNAFSQDAKFSSEASPTRYQNRYDSKTFVGSNELEKTSASYAKMIEKYSNAMNLTRVDNISRSSTCILKRNVSTKINENLIIPLQAKDLNNKSPENSWNDESKNVTETLTKGQESLRARNQNDWSTKVDDIVKDLKRVMSKTETNETNSKDKWMLQSVNEHAYWLDRVVSAHKRSIKERVSMPKDAQVNSTSKEDIPAVHSNPYSSTPKEDIPPVHSNTYSSTPKEDILPVHSNTYSSMPKEDILPVHSNTYSSTPKEDILPVHSNTYSSTPKEDTPPVHSNTYSSTPKEDTPPVRSNTYNNTGHSIASILNENEGDNLPSRYPLVMTRDKTSKPVVDYIRRGPASSNKPPQGQTPANTAATNSTREPQIELRMTPSQNESVVSINVDEAVVKTGGAANQEQLSVVISSKKNETSQASAGNPSANTDFGSMQISISENTIPVKQIEFSINGKPVSELKSILARSDKLDVVSSMDKVEIRIPSRNNSASKEQSKNTASARSSSKPVLNLQIAAKFNEPRYQQPRGAEMKTDPPHMPPPAQPAQPTPPPTPRIPPVPSRPPRQHNLFNKDGTYSGPTNSEPWKGAVTRTTENVELSSATNVKSTSSLPKEEKTSSATKGVSSTAKPKEAAAGGNVNAPSTTNPGQLKVGNKSKDENKSSESQRSSSSNIISWWSTQDSFQKIEKKDTPKAASAVDNASTSQQTKEKLPEKKLNSNVTPPQKEDSVNPKKTDVADDKRKDALPKIPVDDDNKKTDFPDPIVNIVRVRSPQRWVPAKCSNETKGGSTLVGSRRLPTGGRIAKRTKYRTRGNVHNKRSNDAQPISAVSPPKIVKFVPVEPRIVSVEKKTDAKASSAKEAVDDRQKTQKVVTESKTDTKIEKTAAEDAGSQIGKANVQHSNTLFKEKGDVRGGVNRSADVSAKSVPSAGKIGGDIDKEEKRRGEGGAAESNLPSTQINEEQRIKEILKTMKPIEKRKDGTLIDYGVTVPSRKPSKKVKQIPVVRSKSSVNAAPEEPKIVEPEKVSSTKKETLTEPKSTVVETRSVEPAQISSVKKPVEVLKNNDAKFETKKEVETKSKVQTGNTVNEATEQKVGATANKSISEIKRSATTSRERKSNVSDAKEAASSPRTSQPFKRPSSSGTLTDKSKNVSLADSQLPIPEKKESKDALKLAEQKKVESAAITPSKVVDKPVKNINSPRSSTAKPSDSQKPSGKIAKSDDTSSKESSPRLGNASKTDIASLEGTINYCPSKNQNNPTKLVNVNEEKKVSSDLSSQRKSDSLKLDVTKKPSNKGGGRSGSGAPPTGPGGLTSQLKDTKTPVTCSRQEKNRNDKGSGPGQYSDKTYSLLSERPEKNMLYSSWLQRFKGELDKDKTI</sequence>
<accession>A0ABP1NY95</accession>
<feature type="compositionally biased region" description="Basic and acidic residues" evidence="1">
    <location>
        <begin position="1036"/>
        <end position="1047"/>
    </location>
</feature>
<feature type="compositionally biased region" description="Polar residues" evidence="1">
    <location>
        <begin position="1350"/>
        <end position="1363"/>
    </location>
</feature>
<reference evidence="2 3" key="1">
    <citation type="submission" date="2024-08" db="EMBL/GenBank/DDBJ databases">
        <authorList>
            <person name="Will J Nash"/>
            <person name="Angela Man"/>
            <person name="Seanna McTaggart"/>
            <person name="Kendall Baker"/>
            <person name="Tom Barker"/>
            <person name="Leah Catchpole"/>
            <person name="Alex Durrant"/>
            <person name="Karim Gharbi"/>
            <person name="Naomi Irish"/>
            <person name="Gemy Kaithakottil"/>
            <person name="Debby Ku"/>
            <person name="Aaliyah Providence"/>
            <person name="Felix Shaw"/>
            <person name="David Swarbreck"/>
            <person name="Chris Watkins"/>
            <person name="Ann M. McCartney"/>
            <person name="Giulio Formenti"/>
            <person name="Alice Mouton"/>
            <person name="Noel Vella"/>
            <person name="Bjorn M von Reumont"/>
            <person name="Adriana Vella"/>
            <person name="Wilfried Haerty"/>
        </authorList>
    </citation>
    <scope>NUCLEOTIDE SEQUENCE [LARGE SCALE GENOMIC DNA]</scope>
</reference>
<feature type="compositionally biased region" description="Polar residues" evidence="1">
    <location>
        <begin position="694"/>
        <end position="714"/>
    </location>
</feature>
<keyword evidence="3" id="KW-1185">Reference proteome</keyword>
<feature type="compositionally biased region" description="Basic residues" evidence="1">
    <location>
        <begin position="905"/>
        <end position="920"/>
    </location>
</feature>
<feature type="region of interest" description="Disordered" evidence="1">
    <location>
        <begin position="449"/>
        <end position="486"/>
    </location>
</feature>
<dbReference type="Proteomes" id="UP001642520">
    <property type="component" value="Unassembled WGS sequence"/>
</dbReference>
<feature type="compositionally biased region" description="Basic and acidic residues" evidence="1">
    <location>
        <begin position="1117"/>
        <end position="1136"/>
    </location>
</feature>
<feature type="compositionally biased region" description="Basic and acidic residues" evidence="1">
    <location>
        <begin position="1158"/>
        <end position="1180"/>
    </location>
</feature>
<feature type="region of interest" description="Disordered" evidence="1">
    <location>
        <begin position="287"/>
        <end position="335"/>
    </location>
</feature>
<feature type="compositionally biased region" description="Basic and acidic residues" evidence="1">
    <location>
        <begin position="1205"/>
        <end position="1226"/>
    </location>
</feature>
<dbReference type="EMBL" id="CAXAJV020001293">
    <property type="protein sequence ID" value="CAL7944731.1"/>
    <property type="molecule type" value="Genomic_DNA"/>
</dbReference>
<gene>
    <name evidence="2" type="ORF">XYLVIOL_LOCUS6813</name>
</gene>
<evidence type="ECO:0000256" key="1">
    <source>
        <dbReference type="SAM" id="MobiDB-lite"/>
    </source>
</evidence>
<organism evidence="2 3">
    <name type="scientific">Xylocopa violacea</name>
    <name type="common">Violet carpenter bee</name>
    <name type="synonym">Apis violacea</name>
    <dbReference type="NCBI Taxonomy" id="135666"/>
    <lineage>
        <taxon>Eukaryota</taxon>
        <taxon>Metazoa</taxon>
        <taxon>Ecdysozoa</taxon>
        <taxon>Arthropoda</taxon>
        <taxon>Hexapoda</taxon>
        <taxon>Insecta</taxon>
        <taxon>Pterygota</taxon>
        <taxon>Neoptera</taxon>
        <taxon>Endopterygota</taxon>
        <taxon>Hymenoptera</taxon>
        <taxon>Apocrita</taxon>
        <taxon>Aculeata</taxon>
        <taxon>Apoidea</taxon>
        <taxon>Anthophila</taxon>
        <taxon>Apidae</taxon>
        <taxon>Xylocopa</taxon>
        <taxon>Xylocopa</taxon>
    </lineage>
</organism>
<feature type="compositionally biased region" description="Polar residues" evidence="1">
    <location>
        <begin position="591"/>
        <end position="613"/>
    </location>
</feature>
<feature type="compositionally biased region" description="Basic and acidic residues" evidence="1">
    <location>
        <begin position="1263"/>
        <end position="1281"/>
    </location>
</feature>
<feature type="region of interest" description="Disordered" evidence="1">
    <location>
        <begin position="877"/>
        <end position="930"/>
    </location>
</feature>
<feature type="region of interest" description="Disordered" evidence="1">
    <location>
        <begin position="357"/>
        <end position="404"/>
    </location>
</feature>
<name>A0ABP1NY95_XYLVO</name>
<feature type="compositionally biased region" description="Low complexity" evidence="1">
    <location>
        <begin position="768"/>
        <end position="781"/>
    </location>
</feature>
<protein>
    <submittedName>
        <fullName evidence="2">Uncharacterized protein</fullName>
    </submittedName>
</protein>